<reference evidence="1" key="1">
    <citation type="submission" date="2019-05" db="EMBL/GenBank/DDBJ databases">
        <authorList>
            <person name="Hibberd M."/>
        </authorList>
    </citation>
    <scope>NUCLEOTIDE SEQUENCE</scope>
    <source>
        <strain evidence="1">Neisseria_subflava_BgEED23</strain>
    </source>
</reference>
<sequence>MRLTKYPYNSIRELEDYLLNNYQKYIILQEEGKEIYRCFILSFHKEFNIGIGLAVSCISIPPKVLIFDDENIFIGFDSVVFCISIQNLKVNMLNIDGIFFDIYLLENQKICIIHELGAIITDKNFTRENSVSTDIISNWEIDKVNKLIILTELDSEKIIFLNYN</sequence>
<evidence type="ECO:0000313" key="1">
    <source>
        <dbReference type="EMBL" id="VTY01919.1"/>
    </source>
</evidence>
<gene>
    <name evidence="1" type="ORF">ONOEEDHL_01505</name>
</gene>
<protein>
    <submittedName>
        <fullName evidence="1">Uncharacterized protein</fullName>
    </submittedName>
</protein>
<dbReference type="Proteomes" id="UP000626795">
    <property type="component" value="Unassembled WGS sequence"/>
</dbReference>
<evidence type="ECO:0000313" key="2">
    <source>
        <dbReference type="Proteomes" id="UP000626795"/>
    </source>
</evidence>
<organism evidence="1 2">
    <name type="scientific">Neisseria subflava</name>
    <dbReference type="NCBI Taxonomy" id="28449"/>
    <lineage>
        <taxon>Bacteria</taxon>
        <taxon>Pseudomonadati</taxon>
        <taxon>Pseudomonadota</taxon>
        <taxon>Betaproteobacteria</taxon>
        <taxon>Neisseriales</taxon>
        <taxon>Neisseriaceae</taxon>
        <taxon>Neisseria</taxon>
    </lineage>
</organism>
<dbReference type="EMBL" id="CABFLZ010000001">
    <property type="protein sequence ID" value="VTY01919.1"/>
    <property type="molecule type" value="Genomic_DNA"/>
</dbReference>
<dbReference type="AlphaFoldDB" id="A0A9X9QWD0"/>
<proteinExistence type="predicted"/>
<accession>A0A9X9QWD0</accession>
<keyword evidence="2" id="KW-1185">Reference proteome</keyword>
<name>A0A9X9QWD0_NEISU</name>
<dbReference type="RefSeq" id="WP_204787718.1">
    <property type="nucleotide sequence ID" value="NZ_CABFLZ010000001.1"/>
</dbReference>
<comment type="caution">
    <text evidence="1">The sequence shown here is derived from an EMBL/GenBank/DDBJ whole genome shotgun (WGS) entry which is preliminary data.</text>
</comment>